<dbReference type="Proteomes" id="UP000177573">
    <property type="component" value="Unassembled WGS sequence"/>
</dbReference>
<reference evidence="1 2" key="1">
    <citation type="journal article" date="2016" name="Nat. Commun.">
        <title>Thousands of microbial genomes shed light on interconnected biogeochemical processes in an aquifer system.</title>
        <authorList>
            <person name="Anantharaman K."/>
            <person name="Brown C.T."/>
            <person name="Hug L.A."/>
            <person name="Sharon I."/>
            <person name="Castelle C.J."/>
            <person name="Probst A.J."/>
            <person name="Thomas B.C."/>
            <person name="Singh A."/>
            <person name="Wilkins M.J."/>
            <person name="Karaoz U."/>
            <person name="Brodie E.L."/>
            <person name="Williams K.H."/>
            <person name="Hubbard S.S."/>
            <person name="Banfield J.F."/>
        </authorList>
    </citation>
    <scope>NUCLEOTIDE SEQUENCE [LARGE SCALE GENOMIC DNA]</scope>
</reference>
<dbReference type="EMBL" id="MHLR01000024">
    <property type="protein sequence ID" value="OGZ14780.1"/>
    <property type="molecule type" value="Genomic_DNA"/>
</dbReference>
<comment type="caution">
    <text evidence="1">The sequence shown here is derived from an EMBL/GenBank/DDBJ whole genome shotgun (WGS) entry which is preliminary data.</text>
</comment>
<evidence type="ECO:0000313" key="1">
    <source>
        <dbReference type="EMBL" id="OGZ14780.1"/>
    </source>
</evidence>
<gene>
    <name evidence="1" type="ORF">A3J08_04370</name>
</gene>
<evidence type="ECO:0000313" key="2">
    <source>
        <dbReference type="Proteomes" id="UP000177573"/>
    </source>
</evidence>
<organism evidence="1 2">
    <name type="scientific">Candidatus Lloydbacteria bacterium RIFCSPLOWO2_02_FULL_51_11</name>
    <dbReference type="NCBI Taxonomy" id="1798667"/>
    <lineage>
        <taxon>Bacteria</taxon>
        <taxon>Candidatus Lloydiibacteriota</taxon>
    </lineage>
</organism>
<dbReference type="STRING" id="1798667.A3J08_04370"/>
<dbReference type="AlphaFoldDB" id="A0A1G2DPF8"/>
<protein>
    <submittedName>
        <fullName evidence="1">Uncharacterized protein</fullName>
    </submittedName>
</protein>
<accession>A0A1G2DPF8</accession>
<name>A0A1G2DPF8_9BACT</name>
<sequence length="277" mass="30981">MKVHLNDGSPPPSDANYFVVAGNGTFVHKQTGWVEATVPVKNIDGLLPQTTEVRLLLPRMASTVFAKAVLFLHTVYKKKGIESAVLLHYSAKQGWDITVPKQEATSAHVDYILSERLPGYQCVGTMHSHCTMSAFHSGTDIGDEASHDGIHITIGLLDHFPKFGMDGEFVVNGNRFPLAYEHIVRVRQEDETPAKAGQVSPQYLSMPQHNTLYTIPFGILRDWIVPDEWVRRVKKKRWAVFTGAFEPLGGHGYVDVFPPHRRHSASSLALDFKEDIR</sequence>
<proteinExistence type="predicted"/>